<feature type="region of interest" description="Disordered" evidence="5">
    <location>
        <begin position="717"/>
        <end position="844"/>
    </location>
</feature>
<dbReference type="Pfam" id="PF01805">
    <property type="entry name" value="Surp"/>
    <property type="match status" value="2"/>
</dbReference>
<keyword evidence="2" id="KW-0507">mRNA processing</keyword>
<proteinExistence type="predicted"/>
<evidence type="ECO:0000256" key="5">
    <source>
        <dbReference type="SAM" id="MobiDB-lite"/>
    </source>
</evidence>
<evidence type="ECO:0000256" key="4">
    <source>
        <dbReference type="ARBA" id="ARBA00023242"/>
    </source>
</evidence>
<dbReference type="Bgee" id="ENSLACG00000010085">
    <property type="expression patterns" value="Expressed in chordate pharynx and 6 other cell types or tissues"/>
</dbReference>
<name>M3XHY4_LATCH</name>
<dbReference type="Pfam" id="PF01585">
    <property type="entry name" value="G-patch"/>
    <property type="match status" value="1"/>
</dbReference>
<sequence>MRNYHSGPSRSSPSTRWPSTDGHSFPDSQQKYFRNVDSDNFRTSRSYSQREFERPCTSDCGFESPVPLDREFGRPSSLERDYGRSGPSEREFGRPASLEQEFGQSGSLEQDFGRSGPPDRDFGRPVSLERNFESLDPSFQRQAPLERDFGRTDSLEQVFDRPGVPERDFGRPGPTDRKQTHEHGRAGQLEHDFGRSGPTEQKFGTTDASDHELGTLTSLEHQRELERPDPLNCEFGGTPAADDSVEKTLSLLCQILVKQNIPAESRDIPSEALGPSTDIHSEAQSTKQRAAKQQKRGPAENSDVFSTFGKQIIKWADFRGLSNDGDCLKDFNNLFQQETETCAKMLAAFKCSLKSSDRDVCYYSCKPLRHPALMTPKLDDDLLSLLMEKGGLDKKSSLFQLINPVEKYLFRIQEKLLKCVTPLLMVCNSYELALKVQNLSSTQQIASTLEKTIMNCRRSMVLIGQTFSLATQFRHENLLEVSGLQGMAPKPFKFPNFEDSALFGKEYMENLKTWLQKSGFPVRLKKPGATAMERKKNVLKTAKLKPKIQVPPPADPKVKQMIDELVECVVEDATQLEEIAFKKDNPACWFLFDQSSHEYKYYKAKLTEMQRLKRTTRNIGIQTRKRGRTPEELATESVRAMRYARKVSKLKKTLFKSQQIAKKRPKQLEEFMKVIRNKKKVRKATIATQTLLSACAAQKRKTQTSQDICHEKRSTQKHLLVSEQSPSPECSSPSSSRKWQPVQKLSSAQSSRPEQRSRSTSRRRWPTRTASPAHSMSSASCSPSPERSSQNASRKRRSTQKTSPVRSLSAHHSPDPVQQQSSHSESPVQSPSPQGATLSPTCSQDFEDDRQTMETAVKLAKFVAKFGPEVEKLTIENSKDNPEFWFLYDKASAAHKFYKMKVAQFSESMPHSSASSGESTRSSGGSPAPEAEENNSEEEPEEPEPAQEDFEPKEYEAELYTQEEAVVQVQEDPLIYTDNSLPLECSFEYMAREPPSTLKKKQTTVGHSSSQPQASGKTQESKPSQQPLKSNPTPPVPCRFPRKRISSKSLKVGLLPPKRVCLVDEPVVHDPVRINYERPLGRPAPKKQKPQQLDFLKNKLTEGNLGYKMLKKMGWKEGLGLGSGLQGIKEPVKVVISSGEGLGTTQTKEPEKEDEFSSFRQRNMENYKQKRFNI</sequence>
<feature type="region of interest" description="Disordered" evidence="5">
    <location>
        <begin position="909"/>
        <end position="966"/>
    </location>
</feature>
<feature type="compositionally biased region" description="Low complexity" evidence="5">
    <location>
        <begin position="912"/>
        <end position="929"/>
    </location>
</feature>
<reference evidence="8" key="3">
    <citation type="submission" date="2025-09" db="UniProtKB">
        <authorList>
            <consortium name="Ensembl"/>
        </authorList>
    </citation>
    <scope>IDENTIFICATION</scope>
</reference>
<organism evidence="8 9">
    <name type="scientific">Latimeria chalumnae</name>
    <name type="common">Coelacanth</name>
    <dbReference type="NCBI Taxonomy" id="7897"/>
    <lineage>
        <taxon>Eukaryota</taxon>
        <taxon>Metazoa</taxon>
        <taxon>Chordata</taxon>
        <taxon>Craniata</taxon>
        <taxon>Vertebrata</taxon>
        <taxon>Euteleostomi</taxon>
        <taxon>Coelacanthiformes</taxon>
        <taxon>Coelacanthidae</taxon>
        <taxon>Latimeria</taxon>
    </lineage>
</organism>
<dbReference type="AlphaFoldDB" id="M3XHY4"/>
<dbReference type="InterPro" id="IPR000061">
    <property type="entry name" value="Surp"/>
</dbReference>
<keyword evidence="9" id="KW-1185">Reference proteome</keyword>
<protein>
    <submittedName>
        <fullName evidence="8">SURP and G-patch domain containing 2</fullName>
    </submittedName>
</protein>
<feature type="compositionally biased region" description="Basic and acidic residues" evidence="5">
    <location>
        <begin position="34"/>
        <end position="56"/>
    </location>
</feature>
<dbReference type="InParanoid" id="M3XHY4"/>
<feature type="compositionally biased region" description="Basic and acidic residues" evidence="5">
    <location>
        <begin position="1148"/>
        <end position="1162"/>
    </location>
</feature>
<evidence type="ECO:0000256" key="2">
    <source>
        <dbReference type="ARBA" id="ARBA00022664"/>
    </source>
</evidence>
<feature type="compositionally biased region" description="Low complexity" evidence="5">
    <location>
        <begin position="722"/>
        <end position="736"/>
    </location>
</feature>
<feature type="compositionally biased region" description="Basic and acidic residues" evidence="5">
    <location>
        <begin position="163"/>
        <end position="194"/>
    </location>
</feature>
<dbReference type="PANTHER" id="PTHR23340">
    <property type="entry name" value="ARGININE/SERINE RICH SPLICING FACTOR SF4/14"/>
    <property type="match status" value="1"/>
</dbReference>
<dbReference type="SMART" id="SM00648">
    <property type="entry name" value="SWAP"/>
    <property type="match status" value="2"/>
</dbReference>
<dbReference type="GO" id="GO:0003723">
    <property type="term" value="F:RNA binding"/>
    <property type="evidence" value="ECO:0007669"/>
    <property type="project" value="InterPro"/>
</dbReference>
<dbReference type="FunCoup" id="M3XHY4">
    <property type="interactions" value="2270"/>
</dbReference>
<feature type="domain" description="G-patch" evidence="7">
    <location>
        <begin position="1102"/>
        <end position="1149"/>
    </location>
</feature>
<evidence type="ECO:0000313" key="8">
    <source>
        <dbReference type="Ensembl" id="ENSLACP00000022340.1"/>
    </source>
</evidence>
<dbReference type="PROSITE" id="PS50174">
    <property type="entry name" value="G_PATCH"/>
    <property type="match status" value="1"/>
</dbReference>
<dbReference type="eggNOG" id="KOG0965">
    <property type="taxonomic scope" value="Eukaryota"/>
</dbReference>
<feature type="compositionally biased region" description="Basic and acidic residues" evidence="5">
    <location>
        <begin position="68"/>
        <end position="93"/>
    </location>
</feature>
<feature type="compositionally biased region" description="Polar residues" evidence="5">
    <location>
        <begin position="835"/>
        <end position="844"/>
    </location>
</feature>
<dbReference type="Gene3D" id="1.10.10.790">
    <property type="entry name" value="Surp module"/>
    <property type="match status" value="2"/>
</dbReference>
<dbReference type="PANTHER" id="PTHR23340:SF2">
    <property type="entry name" value="SURP AND G-PATCH DOMAIN-CONTAINING PROTEIN 2"/>
    <property type="match status" value="1"/>
</dbReference>
<keyword evidence="4" id="KW-0539">Nucleus</keyword>
<dbReference type="SUPFAM" id="SSF109905">
    <property type="entry name" value="Surp module (SWAP domain)"/>
    <property type="match status" value="2"/>
</dbReference>
<feature type="region of interest" description="Disordered" evidence="5">
    <location>
        <begin position="1"/>
        <end position="211"/>
    </location>
</feature>
<dbReference type="EMBL" id="AFYH01145729">
    <property type="status" value="NOT_ANNOTATED_CDS"/>
    <property type="molecule type" value="Genomic_DNA"/>
</dbReference>
<dbReference type="SMART" id="SM00443">
    <property type="entry name" value="G_patch"/>
    <property type="match status" value="1"/>
</dbReference>
<feature type="region of interest" description="Disordered" evidence="5">
    <location>
        <begin position="266"/>
        <end position="302"/>
    </location>
</feature>
<keyword evidence="3" id="KW-0508">mRNA splicing</keyword>
<feature type="compositionally biased region" description="Polar residues" evidence="5">
    <location>
        <begin position="1003"/>
        <end position="1031"/>
    </location>
</feature>
<reference evidence="9" key="1">
    <citation type="submission" date="2011-08" db="EMBL/GenBank/DDBJ databases">
        <title>The draft genome of Latimeria chalumnae.</title>
        <authorList>
            <person name="Di Palma F."/>
            <person name="Alfoldi J."/>
            <person name="Johnson J."/>
            <person name="Berlin A."/>
            <person name="Gnerre S."/>
            <person name="Jaffe D."/>
            <person name="MacCallum I."/>
            <person name="Young S."/>
            <person name="Walker B.J."/>
            <person name="Lander E."/>
            <person name="Lindblad-Toh K."/>
        </authorList>
    </citation>
    <scope>NUCLEOTIDE SEQUENCE [LARGE SCALE GENOMIC DNA]</scope>
    <source>
        <strain evidence="9">Wild caught</strain>
    </source>
</reference>
<evidence type="ECO:0000259" key="6">
    <source>
        <dbReference type="PROSITE" id="PS50128"/>
    </source>
</evidence>
<evidence type="ECO:0000313" key="9">
    <source>
        <dbReference type="Proteomes" id="UP000008672"/>
    </source>
</evidence>
<dbReference type="PROSITE" id="PS50128">
    <property type="entry name" value="SURP"/>
    <property type="match status" value="1"/>
</dbReference>
<dbReference type="GeneTree" id="ENSGT00410000025695"/>
<feature type="region of interest" description="Disordered" evidence="5">
    <location>
        <begin position="1139"/>
        <end position="1162"/>
    </location>
</feature>
<feature type="compositionally biased region" description="Basic and acidic residues" evidence="5">
    <location>
        <begin position="144"/>
        <end position="154"/>
    </location>
</feature>
<evidence type="ECO:0000259" key="7">
    <source>
        <dbReference type="PROSITE" id="PS50174"/>
    </source>
</evidence>
<comment type="subcellular location">
    <subcellularLocation>
        <location evidence="1">Nucleus</location>
    </subcellularLocation>
</comment>
<feature type="region of interest" description="Disordered" evidence="5">
    <location>
        <begin position="994"/>
        <end position="1044"/>
    </location>
</feature>
<feature type="compositionally biased region" description="Low complexity" evidence="5">
    <location>
        <begin position="816"/>
        <end position="834"/>
    </location>
</feature>
<dbReference type="GO" id="GO:0006397">
    <property type="term" value="P:mRNA processing"/>
    <property type="evidence" value="ECO:0007669"/>
    <property type="project" value="UniProtKB-KW"/>
</dbReference>
<dbReference type="GO" id="GO:0008380">
    <property type="term" value="P:RNA splicing"/>
    <property type="evidence" value="ECO:0007669"/>
    <property type="project" value="UniProtKB-KW"/>
</dbReference>
<dbReference type="InterPro" id="IPR040169">
    <property type="entry name" value="SUGP1/2"/>
</dbReference>
<dbReference type="EMBL" id="AFYH01145730">
    <property type="status" value="NOT_ANNOTATED_CDS"/>
    <property type="molecule type" value="Genomic_DNA"/>
</dbReference>
<feature type="compositionally biased region" description="Low complexity" evidence="5">
    <location>
        <begin position="1"/>
        <end position="20"/>
    </location>
</feature>
<evidence type="ECO:0000256" key="1">
    <source>
        <dbReference type="ARBA" id="ARBA00004123"/>
    </source>
</evidence>
<dbReference type="STRING" id="7897.ENSLACP00000022340"/>
<dbReference type="GO" id="GO:0005654">
    <property type="term" value="C:nucleoplasm"/>
    <property type="evidence" value="ECO:0007669"/>
    <property type="project" value="TreeGrafter"/>
</dbReference>
<feature type="compositionally biased region" description="Acidic residues" evidence="5">
    <location>
        <begin position="930"/>
        <end position="949"/>
    </location>
</feature>
<evidence type="ECO:0000256" key="3">
    <source>
        <dbReference type="ARBA" id="ARBA00023187"/>
    </source>
</evidence>
<feature type="compositionally biased region" description="Polar residues" evidence="5">
    <location>
        <begin position="198"/>
        <end position="207"/>
    </location>
</feature>
<feature type="domain" description="SURP motif" evidence="6">
    <location>
        <begin position="855"/>
        <end position="898"/>
    </location>
</feature>
<feature type="compositionally biased region" description="Low complexity" evidence="5">
    <location>
        <begin position="767"/>
        <end position="789"/>
    </location>
</feature>
<dbReference type="Ensembl" id="ENSLACT00000025174.1">
    <property type="protein sequence ID" value="ENSLACP00000022340.1"/>
    <property type="gene ID" value="ENSLACG00000010085.2"/>
</dbReference>
<accession>M3XHY4</accession>
<dbReference type="Proteomes" id="UP000008672">
    <property type="component" value="Unassembled WGS sequence"/>
</dbReference>
<dbReference type="InterPro" id="IPR000467">
    <property type="entry name" value="G_patch_dom"/>
</dbReference>
<dbReference type="InterPro" id="IPR035967">
    <property type="entry name" value="SWAP/Surp_sf"/>
</dbReference>
<gene>
    <name evidence="8" type="primary">SUGP2</name>
</gene>
<reference evidence="8" key="2">
    <citation type="submission" date="2025-08" db="UniProtKB">
        <authorList>
            <consortium name="Ensembl"/>
        </authorList>
    </citation>
    <scope>IDENTIFICATION</scope>
</reference>